<name>A0A4Y9EPS4_9SPHN</name>
<evidence type="ECO:0000256" key="8">
    <source>
        <dbReference type="RuleBase" id="RU365088"/>
    </source>
</evidence>
<feature type="transmembrane region" description="Helical" evidence="8">
    <location>
        <begin position="169"/>
        <end position="189"/>
    </location>
</feature>
<evidence type="ECO:0000256" key="4">
    <source>
        <dbReference type="ARBA" id="ARBA00022475"/>
    </source>
</evidence>
<comment type="caution">
    <text evidence="10">The sequence shown here is derived from an EMBL/GenBank/DDBJ whole genome shotgun (WGS) entry which is preliminary data.</text>
</comment>
<dbReference type="PRINTS" id="PR01035">
    <property type="entry name" value="TCRTETA"/>
</dbReference>
<dbReference type="RefSeq" id="WP_135244359.1">
    <property type="nucleotide sequence ID" value="NZ_SIHO01000001.1"/>
</dbReference>
<keyword evidence="4" id="KW-1003">Cell membrane</keyword>
<sequence>MSDTETARPHPTKATLLLLGTLTAYGAVSIDLYLPGMPAIGRSLGVDSGAVQHTMAAFFIGMSLGQMIYGPLSDRMGRRPLLLFGAAVYVAASLLCALAPSIEWLVAGRFVQALGACSGVVLARAIVRDRFDHQDSARIFSLLMLVLGIAPILAPTLGGWLVGWVGWRGIFGALAAFGVATFIAVALWLPESRSAATAELARNEHVGLSYAAMLRNPRFLGFLLTGAFNGATLFAYISNAPDLLIDQLGFDIAQFGWLFALLAVAVIGSGQVNRLLLDHIPSMRILHVASAVGVVIGIVLLGVAASGIGGRWLLLAVLFAALASYGFIATNTTAAALSVDPQRAGTASAMIGAGSFAMGALASMLAGALHDGTPLPMAAIMASALTLSALALFGLARPAART</sequence>
<dbReference type="InterPro" id="IPR001958">
    <property type="entry name" value="Tet-R_TetA/multi-R_MdtG-like"/>
</dbReference>
<keyword evidence="7 8" id="KW-0472">Membrane</keyword>
<evidence type="ECO:0000313" key="11">
    <source>
        <dbReference type="Proteomes" id="UP000297737"/>
    </source>
</evidence>
<feature type="transmembrane region" description="Helical" evidence="8">
    <location>
        <begin position="219"/>
        <end position="237"/>
    </location>
</feature>
<feature type="transmembrane region" description="Helical" evidence="8">
    <location>
        <begin position="81"/>
        <end position="100"/>
    </location>
</feature>
<feature type="transmembrane region" description="Helical" evidence="8">
    <location>
        <begin position="349"/>
        <end position="369"/>
    </location>
</feature>
<dbReference type="GO" id="GO:1990961">
    <property type="term" value="P:xenobiotic detoxification by transmembrane export across the plasma membrane"/>
    <property type="evidence" value="ECO:0007669"/>
    <property type="project" value="InterPro"/>
</dbReference>
<feature type="transmembrane region" description="Helical" evidence="8">
    <location>
        <begin position="139"/>
        <end position="163"/>
    </location>
</feature>
<dbReference type="EMBL" id="SIHO01000001">
    <property type="protein sequence ID" value="TFU05634.1"/>
    <property type="molecule type" value="Genomic_DNA"/>
</dbReference>
<dbReference type="Pfam" id="PF07690">
    <property type="entry name" value="MFS_1"/>
    <property type="match status" value="1"/>
</dbReference>
<dbReference type="SUPFAM" id="SSF103473">
    <property type="entry name" value="MFS general substrate transporter"/>
    <property type="match status" value="1"/>
</dbReference>
<keyword evidence="6 8" id="KW-1133">Transmembrane helix</keyword>
<evidence type="ECO:0000313" key="10">
    <source>
        <dbReference type="EMBL" id="TFU05634.1"/>
    </source>
</evidence>
<feature type="transmembrane region" description="Helical" evidence="8">
    <location>
        <begin position="288"/>
        <end position="308"/>
    </location>
</feature>
<dbReference type="FunFam" id="1.20.1720.10:FF:000005">
    <property type="entry name" value="Bcr/CflA family efflux transporter"/>
    <property type="match status" value="1"/>
</dbReference>
<evidence type="ECO:0000256" key="3">
    <source>
        <dbReference type="ARBA" id="ARBA00022448"/>
    </source>
</evidence>
<comment type="similarity">
    <text evidence="2 8">Belongs to the major facilitator superfamily. Bcr/CmlA family.</text>
</comment>
<dbReference type="CDD" id="cd17320">
    <property type="entry name" value="MFS_MdfA_MDR_like"/>
    <property type="match status" value="1"/>
</dbReference>
<feature type="transmembrane region" description="Helical" evidence="8">
    <location>
        <begin position="50"/>
        <end position="69"/>
    </location>
</feature>
<dbReference type="Proteomes" id="UP000297737">
    <property type="component" value="Unassembled WGS sequence"/>
</dbReference>
<evidence type="ECO:0000259" key="9">
    <source>
        <dbReference type="PROSITE" id="PS50850"/>
    </source>
</evidence>
<proteinExistence type="inferred from homology"/>
<evidence type="ECO:0000256" key="5">
    <source>
        <dbReference type="ARBA" id="ARBA00022692"/>
    </source>
</evidence>
<comment type="subcellular location">
    <subcellularLocation>
        <location evidence="8">Cell inner membrane</location>
        <topology evidence="8">Multi-pass membrane protein</topology>
    </subcellularLocation>
    <subcellularLocation>
        <location evidence="1">Cell membrane</location>
        <topology evidence="1">Multi-pass membrane protein</topology>
    </subcellularLocation>
</comment>
<gene>
    <name evidence="10" type="ORF">EUV02_00950</name>
</gene>
<dbReference type="PANTHER" id="PTHR23502">
    <property type="entry name" value="MAJOR FACILITATOR SUPERFAMILY"/>
    <property type="match status" value="1"/>
</dbReference>
<feature type="transmembrane region" description="Helical" evidence="8">
    <location>
        <begin position="314"/>
        <end position="337"/>
    </location>
</feature>
<feature type="transmembrane region" description="Helical" evidence="8">
    <location>
        <begin position="257"/>
        <end position="276"/>
    </location>
</feature>
<feature type="transmembrane region" description="Helical" evidence="8">
    <location>
        <begin position="375"/>
        <end position="396"/>
    </location>
</feature>
<dbReference type="NCBIfam" id="TIGR00710">
    <property type="entry name" value="efflux_Bcr_CflA"/>
    <property type="match status" value="1"/>
</dbReference>
<feature type="transmembrane region" description="Helical" evidence="8">
    <location>
        <begin position="106"/>
        <end position="127"/>
    </location>
</feature>
<comment type="caution">
    <text evidence="8">Lacks conserved residue(s) required for the propagation of feature annotation.</text>
</comment>
<evidence type="ECO:0000256" key="6">
    <source>
        <dbReference type="ARBA" id="ARBA00022989"/>
    </source>
</evidence>
<evidence type="ECO:0000256" key="1">
    <source>
        <dbReference type="ARBA" id="ARBA00004651"/>
    </source>
</evidence>
<protein>
    <recommendedName>
        <fullName evidence="8">Bcr/CflA family efflux transporter</fullName>
    </recommendedName>
</protein>
<organism evidence="10 11">
    <name type="scientific">Glacieibacterium arshaanense</name>
    <dbReference type="NCBI Taxonomy" id="2511025"/>
    <lineage>
        <taxon>Bacteria</taxon>
        <taxon>Pseudomonadati</taxon>
        <taxon>Pseudomonadota</taxon>
        <taxon>Alphaproteobacteria</taxon>
        <taxon>Sphingomonadales</taxon>
        <taxon>Sphingosinicellaceae</taxon>
        <taxon>Glacieibacterium</taxon>
    </lineage>
</organism>
<dbReference type="InterPro" id="IPR020846">
    <property type="entry name" value="MFS_dom"/>
</dbReference>
<accession>A0A4Y9EPS4</accession>
<keyword evidence="11" id="KW-1185">Reference proteome</keyword>
<dbReference type="InterPro" id="IPR004812">
    <property type="entry name" value="Efflux_drug-R_Bcr/CmlA"/>
</dbReference>
<evidence type="ECO:0000256" key="2">
    <source>
        <dbReference type="ARBA" id="ARBA00006236"/>
    </source>
</evidence>
<dbReference type="PROSITE" id="PS50850">
    <property type="entry name" value="MFS"/>
    <property type="match status" value="1"/>
</dbReference>
<dbReference type="GO" id="GO:0005886">
    <property type="term" value="C:plasma membrane"/>
    <property type="evidence" value="ECO:0007669"/>
    <property type="project" value="UniProtKB-SubCell"/>
</dbReference>
<dbReference type="InterPro" id="IPR036259">
    <property type="entry name" value="MFS_trans_sf"/>
</dbReference>
<dbReference type="AlphaFoldDB" id="A0A4Y9EPS4"/>
<feature type="domain" description="Major facilitator superfamily (MFS) profile" evidence="9">
    <location>
        <begin position="12"/>
        <end position="401"/>
    </location>
</feature>
<dbReference type="OrthoDB" id="9800416at2"/>
<dbReference type="GO" id="GO:0015385">
    <property type="term" value="F:sodium:proton antiporter activity"/>
    <property type="evidence" value="ECO:0007669"/>
    <property type="project" value="TreeGrafter"/>
</dbReference>
<keyword evidence="8" id="KW-0997">Cell inner membrane</keyword>
<reference evidence="10 11" key="1">
    <citation type="submission" date="2019-02" db="EMBL/GenBank/DDBJ databases">
        <title>Polymorphobacter sp. isolated from the lake at the Tibet of China.</title>
        <authorList>
            <person name="Li A."/>
        </authorList>
    </citation>
    <scope>NUCLEOTIDE SEQUENCE [LARGE SCALE GENOMIC DNA]</scope>
    <source>
        <strain evidence="10 11">DJ1R-1</strain>
    </source>
</reference>
<keyword evidence="3 8" id="KW-0813">Transport</keyword>
<dbReference type="GO" id="GO:0042910">
    <property type="term" value="F:xenobiotic transmembrane transporter activity"/>
    <property type="evidence" value="ECO:0007669"/>
    <property type="project" value="InterPro"/>
</dbReference>
<keyword evidence="5 8" id="KW-0812">Transmembrane</keyword>
<evidence type="ECO:0000256" key="7">
    <source>
        <dbReference type="ARBA" id="ARBA00023136"/>
    </source>
</evidence>
<dbReference type="Gene3D" id="1.20.1720.10">
    <property type="entry name" value="Multidrug resistance protein D"/>
    <property type="match status" value="1"/>
</dbReference>
<dbReference type="InterPro" id="IPR011701">
    <property type="entry name" value="MFS"/>
</dbReference>
<dbReference type="PANTHER" id="PTHR23502:SF132">
    <property type="entry name" value="POLYAMINE TRANSPORTER 2-RELATED"/>
    <property type="match status" value="1"/>
</dbReference>